<organism evidence="2 3">
    <name type="scientific">Hucho hucho</name>
    <name type="common">huchen</name>
    <dbReference type="NCBI Taxonomy" id="62062"/>
    <lineage>
        <taxon>Eukaryota</taxon>
        <taxon>Metazoa</taxon>
        <taxon>Chordata</taxon>
        <taxon>Craniata</taxon>
        <taxon>Vertebrata</taxon>
        <taxon>Euteleostomi</taxon>
        <taxon>Actinopterygii</taxon>
        <taxon>Neopterygii</taxon>
        <taxon>Teleostei</taxon>
        <taxon>Protacanthopterygii</taxon>
        <taxon>Salmoniformes</taxon>
        <taxon>Salmonidae</taxon>
        <taxon>Salmoninae</taxon>
        <taxon>Hucho</taxon>
    </lineage>
</organism>
<dbReference type="Pfam" id="PF01187">
    <property type="entry name" value="MIF"/>
    <property type="match status" value="1"/>
</dbReference>
<dbReference type="InterPro" id="IPR014347">
    <property type="entry name" value="Tautomerase/MIF_sf"/>
</dbReference>
<proteinExistence type="inferred from homology"/>
<accession>A0A4W5KS85</accession>
<reference evidence="2" key="2">
    <citation type="submission" date="2025-08" db="UniProtKB">
        <authorList>
            <consortium name="Ensembl"/>
        </authorList>
    </citation>
    <scope>IDENTIFICATION</scope>
</reference>
<reference evidence="2" key="3">
    <citation type="submission" date="2025-09" db="UniProtKB">
        <authorList>
            <consortium name="Ensembl"/>
        </authorList>
    </citation>
    <scope>IDENTIFICATION</scope>
</reference>
<dbReference type="Ensembl" id="ENSHHUT00000020889.1">
    <property type="protein sequence ID" value="ENSHHUP00000020143.1"/>
    <property type="gene ID" value="ENSHHUG00000012599.1"/>
</dbReference>
<evidence type="ECO:0000256" key="1">
    <source>
        <dbReference type="ARBA" id="ARBA00005851"/>
    </source>
</evidence>
<dbReference type="AlphaFoldDB" id="A0A4W5KS85"/>
<protein>
    <submittedName>
        <fullName evidence="2">Uncharacterized protein</fullName>
    </submittedName>
</protein>
<evidence type="ECO:0000313" key="2">
    <source>
        <dbReference type="Ensembl" id="ENSHHUP00000020143.1"/>
    </source>
</evidence>
<dbReference type="InterPro" id="IPR001398">
    <property type="entry name" value="Macrophage_inhib_fac"/>
</dbReference>
<dbReference type="GeneTree" id="ENSGT01000000218864"/>
<name>A0A4W5KS85_9TELE</name>
<sequence length="118" mass="13576">MPIFLVNTNVAKAAVPVALLSEATEELAKRNDIIIQHCSVILTIIKLNYSCNSMVILFYQLMTFWEKTAPCAYCSLHSIGLIHLCFRLYINLFEMVIQNLAWDNTMFKVFIEAYHAKK</sequence>
<comment type="similarity">
    <text evidence="1">Belongs to the MIF family.</text>
</comment>
<keyword evidence="3" id="KW-1185">Reference proteome</keyword>
<dbReference type="Proteomes" id="UP000314982">
    <property type="component" value="Unassembled WGS sequence"/>
</dbReference>
<dbReference type="Gene3D" id="3.30.429.10">
    <property type="entry name" value="Macrophage Migration Inhibitory Factor"/>
    <property type="match status" value="1"/>
</dbReference>
<reference evidence="3" key="1">
    <citation type="submission" date="2018-06" db="EMBL/GenBank/DDBJ databases">
        <title>Genome assembly of Danube salmon.</title>
        <authorList>
            <person name="Macqueen D.J."/>
            <person name="Gundappa M.K."/>
        </authorList>
    </citation>
    <scope>NUCLEOTIDE SEQUENCE [LARGE SCALE GENOMIC DNA]</scope>
</reference>
<evidence type="ECO:0000313" key="3">
    <source>
        <dbReference type="Proteomes" id="UP000314982"/>
    </source>
</evidence>
<dbReference type="STRING" id="62062.ENSHHUP00000020143"/>
<dbReference type="SUPFAM" id="SSF55331">
    <property type="entry name" value="Tautomerase/MIF"/>
    <property type="match status" value="1"/>
</dbReference>